<evidence type="ECO:0000259" key="6">
    <source>
        <dbReference type="PROSITE" id="PS50865"/>
    </source>
</evidence>
<evidence type="ECO:0000313" key="8">
    <source>
        <dbReference type="Proteomes" id="UP000019118"/>
    </source>
</evidence>
<dbReference type="CDD" id="cd20071">
    <property type="entry name" value="SET_SMYD"/>
    <property type="match status" value="1"/>
</dbReference>
<dbReference type="Gene3D" id="2.170.270.10">
    <property type="entry name" value="SET domain"/>
    <property type="match status" value="1"/>
</dbReference>
<dbReference type="AlphaFoldDB" id="A0AAR5PC54"/>
<dbReference type="PROSITE" id="PS01360">
    <property type="entry name" value="ZF_MYND_1"/>
    <property type="match status" value="1"/>
</dbReference>
<dbReference type="Pfam" id="PF01753">
    <property type="entry name" value="zf-MYND"/>
    <property type="match status" value="1"/>
</dbReference>
<keyword evidence="3" id="KW-0862">Zinc</keyword>
<dbReference type="GO" id="GO:0008757">
    <property type="term" value="F:S-adenosylmethionine-dependent methyltransferase activity"/>
    <property type="evidence" value="ECO:0007669"/>
    <property type="project" value="UniProtKB-ARBA"/>
</dbReference>
<dbReference type="InterPro" id="IPR002893">
    <property type="entry name" value="Znf_MYND"/>
</dbReference>
<evidence type="ECO:0000259" key="5">
    <source>
        <dbReference type="PROSITE" id="PS50280"/>
    </source>
</evidence>
<dbReference type="GO" id="GO:0008170">
    <property type="term" value="F:N-methyltransferase activity"/>
    <property type="evidence" value="ECO:0007669"/>
    <property type="project" value="UniProtKB-ARBA"/>
</dbReference>
<dbReference type="Gene3D" id="6.10.140.2220">
    <property type="match status" value="2"/>
</dbReference>
<dbReference type="Gene3D" id="1.10.220.160">
    <property type="match status" value="1"/>
</dbReference>
<evidence type="ECO:0000256" key="3">
    <source>
        <dbReference type="ARBA" id="ARBA00022833"/>
    </source>
</evidence>
<sequence>MSDENRCQVCQSAASQKCSGCHTVFYCSREHQRADWKKHKKMCKPYKICHDEALGRFLIATKDISVGDIVLQEPPLIRGPSQVTMPVCLGCGNAIDEKNFKPCAKCGWPVCSSTCEKSPNHIPECQYTSSRGSKITISTFGSIHPSYQCVTVLRCLYQKQFLSETWKKIDLLQSHCAERKLTSKYEKDRVSIAQFILNFFKLRQVFTEEEILRVCGILMVNGHEVPLTNPPHVAIYEIASMLEHKCNANCNRTFTSQGAVLVKAGTAIKKGDHLSICYTDPLWGTLNRRHHLYESKFFWCLCERCADPTEFGTYFSAIRCQKPNCSGYILPSSFLDQSANGKLPNWTCNKCESSCNSYHAQEILDRIGQDLHEMEKGTTKAAKDFIKTYEKYLHSNHYYLVDVKLALSQLMGHEDAFGLPAVGDDDLQYKARLCQGIANLVKTLAPGESRLRGLLLFELHATVAELGRRNADPQQLPAVLQESKKLLQESCDLLRHEPDCLPEGKLYIQAQKNLKEIDVVLMALHRSIGDAPL</sequence>
<accession>A0AAR5PC54</accession>
<dbReference type="PROSITE" id="PS50865">
    <property type="entry name" value="ZF_MYND_2"/>
    <property type="match status" value="1"/>
</dbReference>
<evidence type="ECO:0000313" key="7">
    <source>
        <dbReference type="EnsemblMetazoa" id="XP_019758655.1"/>
    </source>
</evidence>
<gene>
    <name evidence="7" type="primary">109536745</name>
</gene>
<evidence type="ECO:0008006" key="9">
    <source>
        <dbReference type="Google" id="ProtNLM"/>
    </source>
</evidence>
<dbReference type="InterPro" id="IPR046341">
    <property type="entry name" value="SET_dom_sf"/>
</dbReference>
<dbReference type="InterPro" id="IPR001214">
    <property type="entry name" value="SET_dom"/>
</dbReference>
<keyword evidence="8" id="KW-1185">Reference proteome</keyword>
<dbReference type="PANTHER" id="PTHR46455:SF4">
    <property type="entry name" value="GH11294P"/>
    <property type="match status" value="1"/>
</dbReference>
<dbReference type="GO" id="GO:0008270">
    <property type="term" value="F:zinc ion binding"/>
    <property type="evidence" value="ECO:0007669"/>
    <property type="project" value="UniProtKB-KW"/>
</dbReference>
<dbReference type="SUPFAM" id="SSF144232">
    <property type="entry name" value="HIT/MYND zinc finger-like"/>
    <property type="match status" value="1"/>
</dbReference>
<feature type="domain" description="SET" evidence="5">
    <location>
        <begin position="41"/>
        <end position="279"/>
    </location>
</feature>
<evidence type="ECO:0000256" key="2">
    <source>
        <dbReference type="ARBA" id="ARBA00022771"/>
    </source>
</evidence>
<protein>
    <recommendedName>
        <fullName evidence="9">MYND-type domain-containing protein</fullName>
    </recommendedName>
</protein>
<dbReference type="Proteomes" id="UP000019118">
    <property type="component" value="Unassembled WGS sequence"/>
</dbReference>
<reference evidence="7" key="2">
    <citation type="submission" date="2024-08" db="UniProtKB">
        <authorList>
            <consortium name="EnsemblMetazoa"/>
        </authorList>
    </citation>
    <scope>IDENTIFICATION</scope>
</reference>
<dbReference type="PANTHER" id="PTHR46455">
    <property type="entry name" value="SET AND MYND DOMAIN CONTAINING, ARTHROPOD-SPECIFIC, MEMBER 4, ISOFORM A"/>
    <property type="match status" value="1"/>
</dbReference>
<reference evidence="8" key="1">
    <citation type="journal article" date="2013" name="Genome Biol.">
        <title>Draft genome of the mountain pine beetle, Dendroctonus ponderosae Hopkins, a major forest pest.</title>
        <authorList>
            <person name="Keeling C.I."/>
            <person name="Yuen M.M."/>
            <person name="Liao N.Y."/>
            <person name="Docking T.R."/>
            <person name="Chan S.K."/>
            <person name="Taylor G.A."/>
            <person name="Palmquist D.L."/>
            <person name="Jackman S.D."/>
            <person name="Nguyen A."/>
            <person name="Li M."/>
            <person name="Henderson H."/>
            <person name="Janes J.K."/>
            <person name="Zhao Y."/>
            <person name="Pandoh P."/>
            <person name="Moore R."/>
            <person name="Sperling F.A."/>
            <person name="Huber D.P."/>
            <person name="Birol I."/>
            <person name="Jones S.J."/>
            <person name="Bohlmann J."/>
        </authorList>
    </citation>
    <scope>NUCLEOTIDE SEQUENCE</scope>
</reference>
<dbReference type="Pfam" id="PF00856">
    <property type="entry name" value="SET"/>
    <property type="match status" value="1"/>
</dbReference>
<name>A0AAR5PC54_DENPD</name>
<feature type="domain" description="MYND-type" evidence="6">
    <location>
        <begin position="7"/>
        <end position="43"/>
    </location>
</feature>
<dbReference type="InterPro" id="IPR053010">
    <property type="entry name" value="SET_SmydA-8"/>
</dbReference>
<dbReference type="GO" id="GO:0008276">
    <property type="term" value="F:protein methyltransferase activity"/>
    <property type="evidence" value="ECO:0007669"/>
    <property type="project" value="UniProtKB-ARBA"/>
</dbReference>
<organism evidence="7 8">
    <name type="scientific">Dendroctonus ponderosae</name>
    <name type="common">Mountain pine beetle</name>
    <dbReference type="NCBI Taxonomy" id="77166"/>
    <lineage>
        <taxon>Eukaryota</taxon>
        <taxon>Metazoa</taxon>
        <taxon>Ecdysozoa</taxon>
        <taxon>Arthropoda</taxon>
        <taxon>Hexapoda</taxon>
        <taxon>Insecta</taxon>
        <taxon>Pterygota</taxon>
        <taxon>Neoptera</taxon>
        <taxon>Endopterygota</taxon>
        <taxon>Coleoptera</taxon>
        <taxon>Polyphaga</taxon>
        <taxon>Cucujiformia</taxon>
        <taxon>Curculionidae</taxon>
        <taxon>Scolytinae</taxon>
        <taxon>Dendroctonus</taxon>
    </lineage>
</organism>
<keyword evidence="2 4" id="KW-0863">Zinc-finger</keyword>
<evidence type="ECO:0000256" key="1">
    <source>
        <dbReference type="ARBA" id="ARBA00022723"/>
    </source>
</evidence>
<dbReference type="PROSITE" id="PS50280">
    <property type="entry name" value="SET"/>
    <property type="match status" value="1"/>
</dbReference>
<dbReference type="EnsemblMetazoa" id="XM_019903096.1">
    <property type="protein sequence ID" value="XP_019758655.1"/>
    <property type="gene ID" value="LOC109536745"/>
</dbReference>
<evidence type="ECO:0000256" key="4">
    <source>
        <dbReference type="PROSITE-ProRule" id="PRU00134"/>
    </source>
</evidence>
<proteinExistence type="predicted"/>
<dbReference type="SUPFAM" id="SSF82199">
    <property type="entry name" value="SET domain"/>
    <property type="match status" value="1"/>
</dbReference>
<keyword evidence="1" id="KW-0479">Metal-binding</keyword>